<dbReference type="Gene3D" id="3.40.50.2300">
    <property type="match status" value="1"/>
</dbReference>
<evidence type="ECO:0000256" key="5">
    <source>
        <dbReference type="PROSITE-ProRule" id="PRU00169"/>
    </source>
</evidence>
<dbReference type="AlphaFoldDB" id="B9TJ04"/>
<dbReference type="SMART" id="SM00448">
    <property type="entry name" value="REC"/>
    <property type="match status" value="1"/>
</dbReference>
<dbReference type="SUPFAM" id="SSF52172">
    <property type="entry name" value="CheY-like"/>
    <property type="match status" value="1"/>
</dbReference>
<accession>B9TJ04</accession>
<keyword evidence="3" id="KW-0238">DNA-binding</keyword>
<keyword evidence="4" id="KW-0804">Transcription</keyword>
<dbReference type="GO" id="GO:0000156">
    <property type="term" value="F:phosphorelay response regulator activity"/>
    <property type="evidence" value="ECO:0000318"/>
    <property type="project" value="GO_Central"/>
</dbReference>
<dbReference type="InterPro" id="IPR011006">
    <property type="entry name" value="CheY-like_superfamily"/>
</dbReference>
<dbReference type="InParanoid" id="B9TJ04"/>
<dbReference type="GO" id="GO:0016301">
    <property type="term" value="F:kinase activity"/>
    <property type="evidence" value="ECO:0007669"/>
    <property type="project" value="UniProtKB-KW"/>
</dbReference>
<dbReference type="Pfam" id="PF00072">
    <property type="entry name" value="Response_reg"/>
    <property type="match status" value="1"/>
</dbReference>
<organism evidence="7 8">
    <name type="scientific">Ricinus communis</name>
    <name type="common">Castor bean</name>
    <dbReference type="NCBI Taxonomy" id="3988"/>
    <lineage>
        <taxon>Eukaryota</taxon>
        <taxon>Viridiplantae</taxon>
        <taxon>Streptophyta</taxon>
        <taxon>Embryophyta</taxon>
        <taxon>Tracheophyta</taxon>
        <taxon>Spermatophyta</taxon>
        <taxon>Magnoliopsida</taxon>
        <taxon>eudicotyledons</taxon>
        <taxon>Gunneridae</taxon>
        <taxon>Pentapetalae</taxon>
        <taxon>rosids</taxon>
        <taxon>fabids</taxon>
        <taxon>Malpighiales</taxon>
        <taxon>Euphorbiaceae</taxon>
        <taxon>Acalyphoideae</taxon>
        <taxon>Acalypheae</taxon>
        <taxon>Ricinus</taxon>
    </lineage>
</organism>
<dbReference type="STRING" id="3988.B9TJ04"/>
<keyword evidence="7" id="KW-0418">Kinase</keyword>
<dbReference type="CDD" id="cd17574">
    <property type="entry name" value="REC_OmpR"/>
    <property type="match status" value="1"/>
</dbReference>
<feature type="modified residue" description="4-aspartylphosphate" evidence="5">
    <location>
        <position position="56"/>
    </location>
</feature>
<dbReference type="Proteomes" id="UP000008311">
    <property type="component" value="Unassembled WGS sequence"/>
</dbReference>
<evidence type="ECO:0000259" key="6">
    <source>
        <dbReference type="PROSITE" id="PS50110"/>
    </source>
</evidence>
<name>B9TJ04_RICCO</name>
<evidence type="ECO:0000256" key="1">
    <source>
        <dbReference type="ARBA" id="ARBA00022553"/>
    </source>
</evidence>
<gene>
    <name evidence="7" type="ORF">RCOM_2026390</name>
</gene>
<evidence type="ECO:0000256" key="2">
    <source>
        <dbReference type="ARBA" id="ARBA00023015"/>
    </source>
</evidence>
<protein>
    <submittedName>
        <fullName evidence="7">Sensory transduction histidine kinase, putative</fullName>
    </submittedName>
</protein>
<evidence type="ECO:0000313" key="8">
    <source>
        <dbReference type="Proteomes" id="UP000008311"/>
    </source>
</evidence>
<dbReference type="GO" id="GO:0006355">
    <property type="term" value="P:regulation of DNA-templated transcription"/>
    <property type="evidence" value="ECO:0000318"/>
    <property type="project" value="GO_Central"/>
</dbReference>
<dbReference type="EMBL" id="EQ983226">
    <property type="protein sequence ID" value="EEF24159.1"/>
    <property type="molecule type" value="Genomic_DNA"/>
</dbReference>
<proteinExistence type="predicted"/>
<dbReference type="PANTHER" id="PTHR48111">
    <property type="entry name" value="REGULATOR OF RPOS"/>
    <property type="match status" value="1"/>
</dbReference>
<dbReference type="PROSITE" id="PS50110">
    <property type="entry name" value="RESPONSE_REGULATORY"/>
    <property type="match status" value="1"/>
</dbReference>
<dbReference type="GO" id="GO:0005829">
    <property type="term" value="C:cytosol"/>
    <property type="evidence" value="ECO:0000318"/>
    <property type="project" value="GO_Central"/>
</dbReference>
<reference evidence="8" key="1">
    <citation type="journal article" date="2010" name="Nat. Biotechnol.">
        <title>Draft genome sequence of the oilseed species Ricinus communis.</title>
        <authorList>
            <person name="Chan A.P."/>
            <person name="Crabtree J."/>
            <person name="Zhao Q."/>
            <person name="Lorenzi H."/>
            <person name="Orvis J."/>
            <person name="Puiu D."/>
            <person name="Melake-Berhan A."/>
            <person name="Jones K.M."/>
            <person name="Redman J."/>
            <person name="Chen G."/>
            <person name="Cahoon E.B."/>
            <person name="Gedil M."/>
            <person name="Stanke M."/>
            <person name="Haas B.J."/>
            <person name="Wortman J.R."/>
            <person name="Fraser-Liggett C.M."/>
            <person name="Ravel J."/>
            <person name="Rabinowicz P.D."/>
        </authorList>
    </citation>
    <scope>NUCLEOTIDE SEQUENCE [LARGE SCALE GENOMIC DNA]</scope>
    <source>
        <strain evidence="8">cv. Hale</strain>
    </source>
</reference>
<evidence type="ECO:0000256" key="4">
    <source>
        <dbReference type="ARBA" id="ARBA00023163"/>
    </source>
</evidence>
<dbReference type="PANTHER" id="PTHR48111:SF4">
    <property type="entry name" value="DNA-BINDING DUAL TRANSCRIPTIONAL REGULATOR OMPR"/>
    <property type="match status" value="1"/>
</dbReference>
<keyword evidence="2" id="KW-0805">Transcription regulation</keyword>
<dbReference type="InterPro" id="IPR039420">
    <property type="entry name" value="WalR-like"/>
</dbReference>
<keyword evidence="1 5" id="KW-0597">Phosphoprotein</keyword>
<dbReference type="InterPro" id="IPR001789">
    <property type="entry name" value="Sig_transdc_resp-reg_receiver"/>
</dbReference>
<keyword evidence="7" id="KW-0808">Transferase</keyword>
<feature type="domain" description="Response regulatory" evidence="6">
    <location>
        <begin position="6"/>
        <end position="109"/>
    </location>
</feature>
<dbReference type="GO" id="GO:0032993">
    <property type="term" value="C:protein-DNA complex"/>
    <property type="evidence" value="ECO:0000318"/>
    <property type="project" value="GO_Central"/>
</dbReference>
<dbReference type="GO" id="GO:0000976">
    <property type="term" value="F:transcription cis-regulatory region binding"/>
    <property type="evidence" value="ECO:0000318"/>
    <property type="project" value="GO_Central"/>
</dbReference>
<sequence>MRSTVRVLIADDDATIRLWLDSVLREWGYETVLADNGDAAWHLLQQDDSPELVLLDWLMPGLDGLEVCRRIKADPQKRFSYVIMLTARTTTEDFVAALDAGADDLVRKP</sequence>
<feature type="non-terminal residue" evidence="7">
    <location>
        <position position="109"/>
    </location>
</feature>
<evidence type="ECO:0000313" key="7">
    <source>
        <dbReference type="EMBL" id="EEF24159.1"/>
    </source>
</evidence>
<keyword evidence="8" id="KW-1185">Reference proteome</keyword>
<evidence type="ECO:0000256" key="3">
    <source>
        <dbReference type="ARBA" id="ARBA00023125"/>
    </source>
</evidence>